<dbReference type="AlphaFoldDB" id="A0A7J7LRK5"/>
<dbReference type="PANTHER" id="PTHR17605:SF0">
    <property type="entry name" value="RIBOSOME BIOGENESIS PROTEIN BOP1"/>
    <property type="match status" value="1"/>
</dbReference>
<evidence type="ECO:0000313" key="9">
    <source>
        <dbReference type="EMBL" id="KAF6145182.1"/>
    </source>
</evidence>
<comment type="subcellular location">
    <subcellularLocation>
        <location evidence="1">Nucleus</location>
        <location evidence="1">Nucleolus</location>
    </subcellularLocation>
</comment>
<feature type="domain" description="BOP1 N-terminal" evidence="8">
    <location>
        <begin position="70"/>
        <end position="224"/>
    </location>
</feature>
<comment type="caution">
    <text evidence="9">The sequence shown here is derived from an EMBL/GenBank/DDBJ whole genome shotgun (WGS) entry which is preliminary data.</text>
</comment>
<dbReference type="GO" id="GO:0070545">
    <property type="term" value="C:PeBoW complex"/>
    <property type="evidence" value="ECO:0007669"/>
    <property type="project" value="TreeGrafter"/>
</dbReference>
<evidence type="ECO:0000256" key="5">
    <source>
        <dbReference type="ARBA" id="ARBA00022737"/>
    </source>
</evidence>
<dbReference type="Proteomes" id="UP000541444">
    <property type="component" value="Unassembled WGS sequence"/>
</dbReference>
<proteinExistence type="predicted"/>
<dbReference type="InterPro" id="IPR028598">
    <property type="entry name" value="BOP1/Erb1"/>
</dbReference>
<evidence type="ECO:0000256" key="3">
    <source>
        <dbReference type="ARBA" id="ARBA00022552"/>
    </source>
</evidence>
<evidence type="ECO:0000256" key="7">
    <source>
        <dbReference type="SAM" id="MobiDB-lite"/>
    </source>
</evidence>
<evidence type="ECO:0000256" key="1">
    <source>
        <dbReference type="ARBA" id="ARBA00004604"/>
    </source>
</evidence>
<dbReference type="GO" id="GO:0043021">
    <property type="term" value="F:ribonucleoprotein complex binding"/>
    <property type="evidence" value="ECO:0007669"/>
    <property type="project" value="TreeGrafter"/>
</dbReference>
<dbReference type="InterPro" id="IPR012953">
    <property type="entry name" value="BOP1_N_dom"/>
</dbReference>
<dbReference type="Pfam" id="PF08145">
    <property type="entry name" value="BOP1NT"/>
    <property type="match status" value="1"/>
</dbReference>
<dbReference type="EMBL" id="JACGCM010002082">
    <property type="protein sequence ID" value="KAF6145182.1"/>
    <property type="molecule type" value="Genomic_DNA"/>
</dbReference>
<keyword evidence="2" id="KW-0690">Ribosome biogenesis</keyword>
<dbReference type="OrthoDB" id="5571054at2759"/>
<protein>
    <recommendedName>
        <fullName evidence="8">BOP1 N-terminal domain-containing protein</fullName>
    </recommendedName>
</protein>
<keyword evidence="5" id="KW-0677">Repeat</keyword>
<dbReference type="SMART" id="SM01035">
    <property type="entry name" value="BOP1NT"/>
    <property type="match status" value="1"/>
</dbReference>
<evidence type="ECO:0000256" key="6">
    <source>
        <dbReference type="ARBA" id="ARBA00023242"/>
    </source>
</evidence>
<dbReference type="GO" id="GO:0000463">
    <property type="term" value="P:maturation of LSU-rRNA from tricistronic rRNA transcript (SSU-rRNA, 5.8S rRNA, LSU-rRNA)"/>
    <property type="evidence" value="ECO:0007669"/>
    <property type="project" value="TreeGrafter"/>
</dbReference>
<name>A0A7J7LRK5_9MAGN</name>
<evidence type="ECO:0000259" key="8">
    <source>
        <dbReference type="SMART" id="SM01035"/>
    </source>
</evidence>
<feature type="region of interest" description="Disordered" evidence="7">
    <location>
        <begin position="278"/>
        <end position="298"/>
    </location>
</feature>
<evidence type="ECO:0000313" key="10">
    <source>
        <dbReference type="Proteomes" id="UP000541444"/>
    </source>
</evidence>
<keyword evidence="3" id="KW-0698">rRNA processing</keyword>
<keyword evidence="10" id="KW-1185">Reference proteome</keyword>
<organism evidence="9 10">
    <name type="scientific">Kingdonia uniflora</name>
    <dbReference type="NCBI Taxonomy" id="39325"/>
    <lineage>
        <taxon>Eukaryota</taxon>
        <taxon>Viridiplantae</taxon>
        <taxon>Streptophyta</taxon>
        <taxon>Embryophyta</taxon>
        <taxon>Tracheophyta</taxon>
        <taxon>Spermatophyta</taxon>
        <taxon>Magnoliopsida</taxon>
        <taxon>Ranunculales</taxon>
        <taxon>Circaeasteraceae</taxon>
        <taxon>Kingdonia</taxon>
    </lineage>
</organism>
<reference evidence="9 10" key="1">
    <citation type="journal article" date="2020" name="IScience">
        <title>Genome Sequencing of the Endangered Kingdonia uniflora (Circaeasteraceae, Ranunculales) Reveals Potential Mechanisms of Evolutionary Specialization.</title>
        <authorList>
            <person name="Sun Y."/>
            <person name="Deng T."/>
            <person name="Zhang A."/>
            <person name="Moore M.J."/>
            <person name="Landis J.B."/>
            <person name="Lin N."/>
            <person name="Zhang H."/>
            <person name="Zhang X."/>
            <person name="Huang J."/>
            <person name="Zhang X."/>
            <person name="Sun H."/>
            <person name="Wang H."/>
        </authorList>
    </citation>
    <scope>NUCLEOTIDE SEQUENCE [LARGE SCALE GENOMIC DNA]</scope>
    <source>
        <strain evidence="9">TB1705</strain>
        <tissue evidence="9">Leaf</tissue>
    </source>
</reference>
<gene>
    <name evidence="9" type="ORF">GIB67_041377</name>
</gene>
<dbReference type="PANTHER" id="PTHR17605">
    <property type="entry name" value="RIBOSOME BIOGENESIS PROTEIN BOP1 BLOCK OF PROLIFERATION 1 PROTEIN"/>
    <property type="match status" value="1"/>
</dbReference>
<evidence type="ECO:0000256" key="4">
    <source>
        <dbReference type="ARBA" id="ARBA00022574"/>
    </source>
</evidence>
<feature type="compositionally biased region" description="Polar residues" evidence="7">
    <location>
        <begin position="278"/>
        <end position="295"/>
    </location>
</feature>
<keyword evidence="6" id="KW-0539">Nucleus</keyword>
<sequence length="329" mass="38149">MRRRRIAQKNTKPEDWVRFVNLTSTEKVKASRGGNKINRWKWIQLLPGPVYLKEENKIISTIGDVPLNWYEDAEHIGYDITDKKITKQAKKDILEHYIANADDSKNWRKIYPYNDEEVELTKQEAKLVLRRLREKTPHAEADLYTPYVYFFEWPDGPCIYQLWGDDSSLTGKVEHGLSNIPVLKLKQPGHEESYYPSIEYISIQLDVPVEPEQLTELWANINAEAEKCTELELQLTRDRELCEKELDVERQAHLTMLKRYDDQITAIQTALEALQNTQQVPSTNGHDQLPETSHVSARERLGPRGVTSKAISKNIQYEPQSSIYLGGEV</sequence>
<keyword evidence="4" id="KW-0853">WD repeat</keyword>
<evidence type="ECO:0000256" key="2">
    <source>
        <dbReference type="ARBA" id="ARBA00022517"/>
    </source>
</evidence>
<dbReference type="GO" id="GO:0030687">
    <property type="term" value="C:preribosome, large subunit precursor"/>
    <property type="evidence" value="ECO:0007669"/>
    <property type="project" value="TreeGrafter"/>
</dbReference>
<accession>A0A7J7LRK5</accession>